<dbReference type="Proteomes" id="UP001549047">
    <property type="component" value="Unassembled WGS sequence"/>
</dbReference>
<organism evidence="2 3">
    <name type="scientific">Rhizobium aquaticum</name>
    <dbReference type="NCBI Taxonomy" id="1549636"/>
    <lineage>
        <taxon>Bacteria</taxon>
        <taxon>Pseudomonadati</taxon>
        <taxon>Pseudomonadota</taxon>
        <taxon>Alphaproteobacteria</taxon>
        <taxon>Hyphomicrobiales</taxon>
        <taxon>Rhizobiaceae</taxon>
        <taxon>Rhizobium/Agrobacterium group</taxon>
        <taxon>Rhizobium</taxon>
    </lineage>
</organism>
<keyword evidence="1" id="KW-0472">Membrane</keyword>
<dbReference type="EMBL" id="JBEPMB010000001">
    <property type="protein sequence ID" value="MET3612014.1"/>
    <property type="molecule type" value="Genomic_DNA"/>
</dbReference>
<evidence type="ECO:0000256" key="1">
    <source>
        <dbReference type="SAM" id="Phobius"/>
    </source>
</evidence>
<keyword evidence="1" id="KW-0812">Transmembrane</keyword>
<evidence type="ECO:0000313" key="2">
    <source>
        <dbReference type="EMBL" id="MET3612014.1"/>
    </source>
</evidence>
<proteinExistence type="predicted"/>
<protein>
    <submittedName>
        <fullName evidence="2">Uncharacterized protein</fullName>
    </submittedName>
</protein>
<accession>A0ABV2IU43</accession>
<gene>
    <name evidence="2" type="ORF">ABID16_000319</name>
</gene>
<sequence length="168" mass="17337">MFLEDELEYVRLKRNDNIMGWLAIVFVAALVFMFAGIMNSASATGSHSGPAHRAEMSVAAPLQAGAAAAANTIDKTMIVIALKDAPVAAPAAMQAASTTTADDQTPLVSIPEDNAGVAHASIATLADHDIKTGALLLSLALIGGSFVMLTFGGPRGGKREDEDMIDAI</sequence>
<keyword evidence="1" id="KW-1133">Transmembrane helix</keyword>
<feature type="transmembrane region" description="Helical" evidence="1">
    <location>
        <begin position="18"/>
        <end position="38"/>
    </location>
</feature>
<dbReference type="RefSeq" id="WP_354554603.1">
    <property type="nucleotide sequence ID" value="NZ_JBEPMB010000001.1"/>
</dbReference>
<reference evidence="2 3" key="1">
    <citation type="submission" date="2024-06" db="EMBL/GenBank/DDBJ databases">
        <title>Genomic Encyclopedia of Type Strains, Phase IV (KMG-IV): sequencing the most valuable type-strain genomes for metagenomic binning, comparative biology and taxonomic classification.</title>
        <authorList>
            <person name="Goeker M."/>
        </authorList>
    </citation>
    <scope>NUCLEOTIDE SEQUENCE [LARGE SCALE GENOMIC DNA]</scope>
    <source>
        <strain evidence="2 3">DSM 29780</strain>
    </source>
</reference>
<comment type="caution">
    <text evidence="2">The sequence shown here is derived from an EMBL/GenBank/DDBJ whole genome shotgun (WGS) entry which is preliminary data.</text>
</comment>
<evidence type="ECO:0000313" key="3">
    <source>
        <dbReference type="Proteomes" id="UP001549047"/>
    </source>
</evidence>
<name>A0ABV2IU43_9HYPH</name>
<feature type="transmembrane region" description="Helical" evidence="1">
    <location>
        <begin position="133"/>
        <end position="151"/>
    </location>
</feature>
<keyword evidence="3" id="KW-1185">Reference proteome</keyword>